<dbReference type="EMBL" id="OX596097">
    <property type="protein sequence ID" value="CAI9693978.1"/>
    <property type="molecule type" value="Genomic_DNA"/>
</dbReference>
<organism evidence="1 2">
    <name type="scientific">Rangifer tarandus platyrhynchus</name>
    <name type="common">Svalbard reindeer</name>
    <dbReference type="NCBI Taxonomy" id="3082113"/>
    <lineage>
        <taxon>Eukaryota</taxon>
        <taxon>Metazoa</taxon>
        <taxon>Chordata</taxon>
        <taxon>Craniata</taxon>
        <taxon>Vertebrata</taxon>
        <taxon>Euteleostomi</taxon>
        <taxon>Mammalia</taxon>
        <taxon>Eutheria</taxon>
        <taxon>Laurasiatheria</taxon>
        <taxon>Artiodactyla</taxon>
        <taxon>Ruminantia</taxon>
        <taxon>Pecora</taxon>
        <taxon>Cervidae</taxon>
        <taxon>Odocoileinae</taxon>
        <taxon>Rangifer</taxon>
    </lineage>
</organism>
<reference evidence="1" key="1">
    <citation type="submission" date="2023-05" db="EMBL/GenBank/DDBJ databases">
        <authorList>
            <consortium name="ELIXIR-Norway"/>
        </authorList>
    </citation>
    <scope>NUCLEOTIDE SEQUENCE</scope>
</reference>
<dbReference type="Proteomes" id="UP001162501">
    <property type="component" value="Chromosome 13"/>
</dbReference>
<evidence type="ECO:0000313" key="2">
    <source>
        <dbReference type="Proteomes" id="UP001162501"/>
    </source>
</evidence>
<gene>
    <name evidence="1" type="ORF">MRATA1EN3_LOCUS5191</name>
</gene>
<proteinExistence type="predicted"/>
<protein>
    <submittedName>
        <fullName evidence="1">Uncharacterized protein</fullName>
    </submittedName>
</protein>
<sequence length="68" mass="6581">MSQPSSGFPRPPRPGSRPELTLGRGPGVAASNRPGPGIPRSGGALGLALGVFSLRAGASGGDSASDRG</sequence>
<evidence type="ECO:0000313" key="1">
    <source>
        <dbReference type="EMBL" id="CAI9693978.1"/>
    </source>
</evidence>
<accession>A0ACB0E0T5</accession>
<name>A0ACB0E0T5_RANTA</name>